<dbReference type="KEGG" id="aaus:EP12_04645"/>
<name>A0A075P411_9ALTE</name>
<evidence type="ECO:0000313" key="3">
    <source>
        <dbReference type="EMBL" id="AIF98037.1"/>
    </source>
</evidence>
<dbReference type="OrthoDB" id="5580984at2"/>
<accession>A0A075P411</accession>
<evidence type="ECO:0000313" key="6">
    <source>
        <dbReference type="Proteomes" id="UP000264779"/>
    </source>
</evidence>
<reference evidence="4 6" key="2">
    <citation type="journal article" date="2018" name="Nat. Biotechnol.">
        <title>A standardized bacterial taxonomy based on genome phylogeny substantially revises the tree of life.</title>
        <authorList>
            <person name="Parks D.H."/>
            <person name="Chuvochina M."/>
            <person name="Waite D.W."/>
            <person name="Rinke C."/>
            <person name="Skarshewski A."/>
            <person name="Chaumeil P.A."/>
            <person name="Hugenholtz P."/>
        </authorList>
    </citation>
    <scope>NUCLEOTIDE SEQUENCE [LARGE SCALE GENOMIC DNA]</scope>
    <source>
        <strain evidence="4">UBA11621</strain>
    </source>
</reference>
<keyword evidence="5" id="KW-1185">Reference proteome</keyword>
<dbReference type="AlphaFoldDB" id="A0A075P411"/>
<feature type="transmembrane region" description="Helical" evidence="2">
    <location>
        <begin position="344"/>
        <end position="366"/>
    </location>
</feature>
<dbReference type="PANTHER" id="PTHR32309">
    <property type="entry name" value="TYROSINE-PROTEIN KINASE"/>
    <property type="match status" value="1"/>
</dbReference>
<keyword evidence="1" id="KW-0175">Coiled coil</keyword>
<protein>
    <submittedName>
        <fullName evidence="3">Capsule biosynthesis protein</fullName>
    </submittedName>
</protein>
<dbReference type="Proteomes" id="UP000264779">
    <property type="component" value="Unassembled WGS sequence"/>
</dbReference>
<evidence type="ECO:0000256" key="1">
    <source>
        <dbReference type="SAM" id="Coils"/>
    </source>
</evidence>
<keyword evidence="2" id="KW-0472">Membrane</keyword>
<evidence type="ECO:0000256" key="2">
    <source>
        <dbReference type="SAM" id="Phobius"/>
    </source>
</evidence>
<dbReference type="GO" id="GO:0005886">
    <property type="term" value="C:plasma membrane"/>
    <property type="evidence" value="ECO:0007669"/>
    <property type="project" value="TreeGrafter"/>
</dbReference>
<proteinExistence type="predicted"/>
<dbReference type="Proteomes" id="UP000056090">
    <property type="component" value="Chromosome"/>
</dbReference>
<keyword evidence="2" id="KW-1133">Transmembrane helix</keyword>
<evidence type="ECO:0000313" key="5">
    <source>
        <dbReference type="Proteomes" id="UP000056090"/>
    </source>
</evidence>
<gene>
    <name evidence="4" type="ORF">DEB45_15980</name>
    <name evidence="3" type="ORF">EP13_04620</name>
</gene>
<dbReference type="InterPro" id="IPR050445">
    <property type="entry name" value="Bact_polysacc_biosynth/exp"/>
</dbReference>
<dbReference type="PANTHER" id="PTHR32309:SF13">
    <property type="entry name" value="FERRIC ENTEROBACTIN TRANSPORT PROTEIN FEPE"/>
    <property type="match status" value="1"/>
</dbReference>
<dbReference type="EMBL" id="DONK01000251">
    <property type="protein sequence ID" value="HBU52751.1"/>
    <property type="molecule type" value="Genomic_DNA"/>
</dbReference>
<organism evidence="3 5">
    <name type="scientific">Alteromonas australica</name>
    <dbReference type="NCBI Taxonomy" id="589873"/>
    <lineage>
        <taxon>Bacteria</taxon>
        <taxon>Pseudomonadati</taxon>
        <taxon>Pseudomonadota</taxon>
        <taxon>Gammaproteobacteria</taxon>
        <taxon>Alteromonadales</taxon>
        <taxon>Alteromonadaceae</taxon>
        <taxon>Alteromonas/Salinimonas group</taxon>
        <taxon>Alteromonas</taxon>
    </lineage>
</organism>
<reference evidence="3 5" key="1">
    <citation type="submission" date="2014-06" db="EMBL/GenBank/DDBJ databases">
        <title>Genomes of Alteromonas australica, a world apart.</title>
        <authorList>
            <person name="Gonzaga A."/>
            <person name="Lopez-Perez M."/>
            <person name="Rodriguez-Valera F."/>
        </authorList>
    </citation>
    <scope>NUCLEOTIDE SEQUENCE [LARGE SCALE GENOMIC DNA]</scope>
    <source>
        <strain evidence="3 5">H 17</strain>
    </source>
</reference>
<dbReference type="GeneID" id="78254213"/>
<dbReference type="RefSeq" id="WP_044056245.1">
    <property type="nucleotide sequence ID" value="NZ_CALBIY010000066.1"/>
</dbReference>
<feature type="transmembrane region" description="Helical" evidence="2">
    <location>
        <begin position="18"/>
        <end position="36"/>
    </location>
</feature>
<feature type="coiled-coil region" evidence="1">
    <location>
        <begin position="252"/>
        <end position="279"/>
    </location>
</feature>
<dbReference type="GO" id="GO:0004713">
    <property type="term" value="F:protein tyrosine kinase activity"/>
    <property type="evidence" value="ECO:0007669"/>
    <property type="project" value="TreeGrafter"/>
</dbReference>
<sequence length="372" mass="41494">MEKSLTQLNALLKKHKTLLLVLPWLSYAFYLIIWAAPQYESHSQLIVKSSDGGSSFDPSSLLATAGMGSTGVTNDSQLVEAYIQSADMIEYLDETIGLRGHYMSDEADMFSGLSENHRKEDFYQFYLSHIEVSVDSASSVISLRTRAFTPEFALQINQAIVKKAEQFINNINNDLAKSKLTFAKGEHEIVEQKLQQAKTDILGFQAKYNVLDPTAEGAAFQQIAFSLEATLAQKKAELSTMSTMMSNMAPEIINIRREITALQEEVEKQKERISTADGQGETLSVSELMAQYSNLQVQLQLAIQAYSSSLITLENARVEAYQKLQHLVTIESPTLPDDNAYPKVTYNLILFGVILLLLYGIVRIVVATVREL</sequence>
<keyword evidence="2" id="KW-0812">Transmembrane</keyword>
<evidence type="ECO:0000313" key="4">
    <source>
        <dbReference type="EMBL" id="HBU52751.1"/>
    </source>
</evidence>
<dbReference type="eggNOG" id="COG3524">
    <property type="taxonomic scope" value="Bacteria"/>
</dbReference>
<dbReference type="KEGG" id="aal:EP13_04620"/>
<dbReference type="PATRIC" id="fig|589873.4.peg.1001"/>
<dbReference type="EMBL" id="CP008849">
    <property type="protein sequence ID" value="AIF98037.1"/>
    <property type="molecule type" value="Genomic_DNA"/>
</dbReference>